<dbReference type="AlphaFoldDB" id="E6QCR8"/>
<keyword evidence="2" id="KW-0963">Cytoplasm</keyword>
<dbReference type="Pfam" id="PF02814">
    <property type="entry name" value="UreE_N"/>
    <property type="match status" value="1"/>
</dbReference>
<dbReference type="NCBIfam" id="NF009751">
    <property type="entry name" value="PRK13261.1-1"/>
    <property type="match status" value="1"/>
</dbReference>
<dbReference type="GO" id="GO:0006457">
    <property type="term" value="P:protein folding"/>
    <property type="evidence" value="ECO:0007669"/>
    <property type="project" value="InterPro"/>
</dbReference>
<evidence type="ECO:0000256" key="3">
    <source>
        <dbReference type="ARBA" id="ARBA00022596"/>
    </source>
</evidence>
<evidence type="ECO:0000259" key="5">
    <source>
        <dbReference type="SMART" id="SM00988"/>
    </source>
</evidence>
<dbReference type="SMART" id="SM00988">
    <property type="entry name" value="UreE_N"/>
    <property type="match status" value="1"/>
</dbReference>
<dbReference type="InterPro" id="IPR012406">
    <property type="entry name" value="UreE"/>
</dbReference>
<dbReference type="SUPFAM" id="SSF69737">
    <property type="entry name" value="Urease metallochaperone UreE, C-terminal domain"/>
    <property type="match status" value="1"/>
</dbReference>
<dbReference type="EMBL" id="CABP01000092">
    <property type="protein sequence ID" value="CBI04994.1"/>
    <property type="molecule type" value="Genomic_DNA"/>
</dbReference>
<dbReference type="GO" id="GO:0016151">
    <property type="term" value="F:nickel cation binding"/>
    <property type="evidence" value="ECO:0007669"/>
    <property type="project" value="InterPro"/>
</dbReference>
<keyword evidence="3" id="KW-0533">Nickel</keyword>
<evidence type="ECO:0000256" key="4">
    <source>
        <dbReference type="ARBA" id="ARBA00023186"/>
    </source>
</evidence>
<dbReference type="GO" id="GO:0019627">
    <property type="term" value="P:urea metabolic process"/>
    <property type="evidence" value="ECO:0007669"/>
    <property type="project" value="InterPro"/>
</dbReference>
<dbReference type="InterPro" id="IPR036118">
    <property type="entry name" value="UreE_N_sf"/>
</dbReference>
<evidence type="ECO:0000313" key="6">
    <source>
        <dbReference type="EMBL" id="CBI04994.1"/>
    </source>
</evidence>
<dbReference type="InterPro" id="IPR004029">
    <property type="entry name" value="UreE_N"/>
</dbReference>
<dbReference type="Pfam" id="PF05194">
    <property type="entry name" value="UreE_C"/>
    <property type="match status" value="1"/>
</dbReference>
<comment type="caution">
    <text evidence="6">The sequence shown here is derived from an EMBL/GenBank/DDBJ whole genome shotgun (WGS) entry which is preliminary data.</text>
</comment>
<protein>
    <submittedName>
        <fullName evidence="6">Urease accessory protein ureE</fullName>
    </submittedName>
</protein>
<dbReference type="GO" id="GO:0065003">
    <property type="term" value="P:protein-containing complex assembly"/>
    <property type="evidence" value="ECO:0007669"/>
    <property type="project" value="InterPro"/>
</dbReference>
<dbReference type="PIRSF" id="PIRSF036402">
    <property type="entry name" value="Ureas_acces_UreE"/>
    <property type="match status" value="1"/>
</dbReference>
<dbReference type="GO" id="GO:0005737">
    <property type="term" value="C:cytoplasm"/>
    <property type="evidence" value="ECO:0007669"/>
    <property type="project" value="UniProtKB-SubCell"/>
</dbReference>
<proteinExistence type="inferred from homology"/>
<dbReference type="Gene3D" id="3.30.70.790">
    <property type="entry name" value="UreE, C-terminal domain"/>
    <property type="match status" value="1"/>
</dbReference>
<dbReference type="SUPFAM" id="SSF69287">
    <property type="entry name" value="Urease metallochaperone UreE, N-terminal domain"/>
    <property type="match status" value="1"/>
</dbReference>
<evidence type="ECO:0000256" key="2">
    <source>
        <dbReference type="ARBA" id="ARBA00022490"/>
    </source>
</evidence>
<dbReference type="InterPro" id="IPR007864">
    <property type="entry name" value="UreE_C_dom"/>
</dbReference>
<dbReference type="Gene3D" id="2.60.260.20">
    <property type="entry name" value="Urease metallochaperone UreE, N-terminal domain"/>
    <property type="match status" value="1"/>
</dbReference>
<organism evidence="6">
    <name type="scientific">mine drainage metagenome</name>
    <dbReference type="NCBI Taxonomy" id="410659"/>
    <lineage>
        <taxon>unclassified sequences</taxon>
        <taxon>metagenomes</taxon>
        <taxon>ecological metagenomes</taxon>
    </lineage>
</organism>
<keyword evidence="4" id="KW-0143">Chaperone</keyword>
<feature type="domain" description="UreE urease accessory N-terminal" evidence="5">
    <location>
        <begin position="1"/>
        <end position="67"/>
    </location>
</feature>
<accession>E6QCR8</accession>
<gene>
    <name evidence="6" type="primary">ureE</name>
    <name evidence="6" type="ORF">CARN5_1495</name>
</gene>
<comment type="subcellular location">
    <subcellularLocation>
        <location evidence="1">Cytoplasm</location>
    </subcellularLocation>
</comment>
<name>E6QCR8_9ZZZZ</name>
<evidence type="ECO:0000256" key="1">
    <source>
        <dbReference type="ARBA" id="ARBA00004496"/>
    </source>
</evidence>
<sequence>MLTITARDHSQSADRLDLIGIPLAAEERERARHRFLIPGGEPIQLQLPRGTVLQPGDVLLTASGEPVVRVLAQDEAVYTIRADHPLSLLRAAYHLGNRHIAMEITQEYLRIKPDHVLLHLLEGLGGLQVMSETTPFLPDAGAYRHHHA</sequence>
<reference evidence="6" key="1">
    <citation type="submission" date="2009-10" db="EMBL/GenBank/DDBJ databases">
        <title>Diversity of trophic interactions inside an arsenic-rich microbial ecosystem.</title>
        <authorList>
            <person name="Bertin P.N."/>
            <person name="Heinrich-Salmeron A."/>
            <person name="Pelletier E."/>
            <person name="Goulhen-Chollet F."/>
            <person name="Arsene-Ploetze F."/>
            <person name="Gallien S."/>
            <person name="Calteau A."/>
            <person name="Vallenet D."/>
            <person name="Casiot C."/>
            <person name="Chane-Woon-Ming B."/>
            <person name="Giloteaux L."/>
            <person name="Barakat M."/>
            <person name="Bonnefoy V."/>
            <person name="Bruneel O."/>
            <person name="Chandler M."/>
            <person name="Cleiss J."/>
            <person name="Duran R."/>
            <person name="Elbaz-Poulichet F."/>
            <person name="Fonknechten N."/>
            <person name="Lauga B."/>
            <person name="Mornico D."/>
            <person name="Ortet P."/>
            <person name="Schaeffer C."/>
            <person name="Siguier P."/>
            <person name="Alexander Thil Smith A."/>
            <person name="Van Dorsselaer A."/>
            <person name="Weissenbach J."/>
            <person name="Medigue C."/>
            <person name="Le Paslier D."/>
        </authorList>
    </citation>
    <scope>NUCLEOTIDE SEQUENCE</scope>
</reference>
<dbReference type="HAMAP" id="MF_00822">
    <property type="entry name" value="UreE"/>
    <property type="match status" value="1"/>
</dbReference>